<protein>
    <submittedName>
        <fullName evidence="2">Heterokaryon incompatibility protein-domain-containing protein</fullName>
    </submittedName>
</protein>
<reference evidence="2 3" key="1">
    <citation type="journal article" date="2018" name="Mycol. Prog.">
        <title>Coniella lustricola, a new species from submerged detritus.</title>
        <authorList>
            <person name="Raudabaugh D.B."/>
            <person name="Iturriaga T."/>
            <person name="Carver A."/>
            <person name="Mondo S."/>
            <person name="Pangilinan J."/>
            <person name="Lipzen A."/>
            <person name="He G."/>
            <person name="Amirebrahimi M."/>
            <person name="Grigoriev I.V."/>
            <person name="Miller A.N."/>
        </authorList>
    </citation>
    <scope>NUCLEOTIDE SEQUENCE [LARGE SCALE GENOMIC DNA]</scope>
    <source>
        <strain evidence="2 3">B22-T-1</strain>
    </source>
</reference>
<dbReference type="InterPro" id="IPR010730">
    <property type="entry name" value="HET"/>
</dbReference>
<dbReference type="EMBL" id="KZ678404">
    <property type="protein sequence ID" value="PSR93857.1"/>
    <property type="molecule type" value="Genomic_DNA"/>
</dbReference>
<feature type="domain" description="Heterokaryon incompatibility" evidence="1">
    <location>
        <begin position="300"/>
        <end position="482"/>
    </location>
</feature>
<proteinExistence type="predicted"/>
<name>A0A2T3AE58_9PEZI</name>
<dbReference type="Proteomes" id="UP000241462">
    <property type="component" value="Unassembled WGS sequence"/>
</dbReference>
<keyword evidence="3" id="KW-1185">Reference proteome</keyword>
<gene>
    <name evidence="2" type="ORF">BD289DRAFT_504445</name>
</gene>
<sequence>MSAVCSAGRPTQSGRIHLLPFLSPIEYRSRRNGYTNVSLYKDIPSGSHTIQRTCGLPRSFSCTCNRISSSPVAPMAPNLYKKFKSLRMTDIKVLYPPKSQLCAGCEGFKWPALPLAVKGYISEAPHPTFRELQESADQGCIFCQFLWSAIIRHSKISKQVVAGYLNGVRLTCDVRPQGPRGINVYVQLIGEAAAVQDERFIRFPIVDGDKPKALKSIQARHIKRFSPGSISEDLDTLVNDEIRPWLNRCLEQHGEDHSKCQPLVDKKILPTRLVDVGTSAAANIKIVETTNPETTINSPYLILSYCWGQGNTSAMTTSTNLNDRLQGFPIASLPQTVQDAITVTRKLGFQYIWIDAMCIVQAAHGVPGDFSTEAIRMGEYYSNAECCIAASLAADSSQGFLTERLLGRYPIQPIAIQLSSSSLSFTTPAATTIPPDSDHKINNENSYKASEAVILIAEEADFNMEDVLNNTPLMKRGWYLQELMLSRRIIHWTMHGIFLQCSSSTFLEGQMEAWTGNPFSFNPRDILALPNDMMISYKGWYQLLASFSSQALTFESDRLYAIHGVASLLVKQLGMEYYNGLFRPHLAQGLMWYIYGQQMPPAPPSSTQAQHESLRIGAAKQENLFPTWCWASNCPVQFVSIDETTVFIRDDHPRRPRHFPTHPGHLALDNKDNPLDLGALFLRAPLIQVEIKPDEGTMGVAIMAVKNKNKHKHNVEASERQAIHVKYSCMQDYNLQVEGFPTPHRPEQSCSKEFGDSVVVTWLPIGALKQNPPIEGAFKGLLVHRTAESNEEDTYRRCGTLDIYWPSKTDIKLEDCFDDLAEIVLR</sequence>
<dbReference type="InParanoid" id="A0A2T3AE58"/>
<dbReference type="AlphaFoldDB" id="A0A2T3AE58"/>
<accession>A0A2T3AE58</accession>
<dbReference type="Pfam" id="PF06985">
    <property type="entry name" value="HET"/>
    <property type="match status" value="1"/>
</dbReference>
<evidence type="ECO:0000313" key="2">
    <source>
        <dbReference type="EMBL" id="PSR93857.1"/>
    </source>
</evidence>
<dbReference type="PANTHER" id="PTHR33112:SF16">
    <property type="entry name" value="HETEROKARYON INCOMPATIBILITY DOMAIN-CONTAINING PROTEIN"/>
    <property type="match status" value="1"/>
</dbReference>
<organism evidence="2 3">
    <name type="scientific">Coniella lustricola</name>
    <dbReference type="NCBI Taxonomy" id="2025994"/>
    <lineage>
        <taxon>Eukaryota</taxon>
        <taxon>Fungi</taxon>
        <taxon>Dikarya</taxon>
        <taxon>Ascomycota</taxon>
        <taxon>Pezizomycotina</taxon>
        <taxon>Sordariomycetes</taxon>
        <taxon>Sordariomycetidae</taxon>
        <taxon>Diaporthales</taxon>
        <taxon>Schizoparmaceae</taxon>
        <taxon>Coniella</taxon>
    </lineage>
</organism>
<dbReference type="OrthoDB" id="3486565at2759"/>
<evidence type="ECO:0000259" key="1">
    <source>
        <dbReference type="Pfam" id="PF06985"/>
    </source>
</evidence>
<evidence type="ECO:0000313" key="3">
    <source>
        <dbReference type="Proteomes" id="UP000241462"/>
    </source>
</evidence>
<dbReference type="PANTHER" id="PTHR33112">
    <property type="entry name" value="DOMAIN PROTEIN, PUTATIVE-RELATED"/>
    <property type="match status" value="1"/>
</dbReference>